<accession>A0ACD5UPW3</accession>
<evidence type="ECO:0000313" key="1">
    <source>
        <dbReference type="EnsemblPlants" id="AVESA.00010b.r2.2CG0302040.1.CDS"/>
    </source>
</evidence>
<sequence length="294" mass="32644">MVERERDEGEAMAVYGPWREEGAPAAGAGGGDEAVEAEIVVVAAAGENDEGERDGIGRDGQEEHKENADEEEAEKEKDEEEELEEWSEIRLAAVELAPISHGKLSSSPPTLPFLSISLLLLQVLDKIGPTMAVLRLDVQRNIERLQELYLLDPSKYSTLTAMVEKEADEGTARKADSCARAIVWLTRSMDFTIALLQRLEDEEGSDQQSLAQLVEAAYKVSLKPWHGWIASAASKIAMKLIPEKKIFVGWLVGKDPSRSVLKDEIERLVPLLQPFLVDIHDMLAKFRLDRLKST</sequence>
<protein>
    <submittedName>
        <fullName evidence="1">Uncharacterized protein</fullName>
    </submittedName>
</protein>
<reference evidence="1" key="2">
    <citation type="submission" date="2025-09" db="UniProtKB">
        <authorList>
            <consortium name="EnsemblPlants"/>
        </authorList>
    </citation>
    <scope>IDENTIFICATION</scope>
</reference>
<dbReference type="Proteomes" id="UP001732700">
    <property type="component" value="Chromosome 2C"/>
</dbReference>
<dbReference type="EnsemblPlants" id="AVESA.00010b.r2.2CG0302040.1">
    <property type="protein sequence ID" value="AVESA.00010b.r2.2CG0302040.1.CDS"/>
    <property type="gene ID" value="AVESA.00010b.r2.2CG0302040"/>
</dbReference>
<keyword evidence="2" id="KW-1185">Reference proteome</keyword>
<organism evidence="1 2">
    <name type="scientific">Avena sativa</name>
    <name type="common">Oat</name>
    <dbReference type="NCBI Taxonomy" id="4498"/>
    <lineage>
        <taxon>Eukaryota</taxon>
        <taxon>Viridiplantae</taxon>
        <taxon>Streptophyta</taxon>
        <taxon>Embryophyta</taxon>
        <taxon>Tracheophyta</taxon>
        <taxon>Spermatophyta</taxon>
        <taxon>Magnoliopsida</taxon>
        <taxon>Liliopsida</taxon>
        <taxon>Poales</taxon>
        <taxon>Poaceae</taxon>
        <taxon>BOP clade</taxon>
        <taxon>Pooideae</taxon>
        <taxon>Poodae</taxon>
        <taxon>Poeae</taxon>
        <taxon>Poeae Chloroplast Group 1 (Aveneae type)</taxon>
        <taxon>Aveninae</taxon>
        <taxon>Avena</taxon>
    </lineage>
</organism>
<proteinExistence type="predicted"/>
<evidence type="ECO:0000313" key="2">
    <source>
        <dbReference type="Proteomes" id="UP001732700"/>
    </source>
</evidence>
<reference evidence="1" key="1">
    <citation type="submission" date="2021-05" db="EMBL/GenBank/DDBJ databases">
        <authorList>
            <person name="Scholz U."/>
            <person name="Mascher M."/>
            <person name="Fiebig A."/>
        </authorList>
    </citation>
    <scope>NUCLEOTIDE SEQUENCE [LARGE SCALE GENOMIC DNA]</scope>
</reference>
<name>A0ACD5UPW3_AVESA</name>